<dbReference type="Gene3D" id="1.25.40.10">
    <property type="entry name" value="Tetratricopeptide repeat domain"/>
    <property type="match status" value="1"/>
</dbReference>
<evidence type="ECO:0000313" key="2">
    <source>
        <dbReference type="EMBL" id="ONK57048.1"/>
    </source>
</evidence>
<dbReference type="Pfam" id="PF13181">
    <property type="entry name" value="TPR_8"/>
    <property type="match status" value="1"/>
</dbReference>
<dbReference type="SMART" id="SM00028">
    <property type="entry name" value="TPR"/>
    <property type="match status" value="3"/>
</dbReference>
<evidence type="ECO:0000313" key="3">
    <source>
        <dbReference type="Proteomes" id="UP000243459"/>
    </source>
</evidence>
<name>A0A5P1E3E7_ASPOF</name>
<proteinExistence type="predicted"/>
<dbReference type="Gramene" id="ONK57048">
    <property type="protein sequence ID" value="ONK57048"/>
    <property type="gene ID" value="A4U43_C10F16070"/>
</dbReference>
<gene>
    <name evidence="2" type="ORF">A4U43_C10F16070</name>
</gene>
<evidence type="ECO:0000256" key="1">
    <source>
        <dbReference type="PROSITE-ProRule" id="PRU00339"/>
    </source>
</evidence>
<dbReference type="Proteomes" id="UP000243459">
    <property type="component" value="Chromosome 10"/>
</dbReference>
<accession>A0A5P1E3E7</accession>
<dbReference type="OMA" id="MALAFEN"/>
<reference evidence="3" key="1">
    <citation type="journal article" date="2017" name="Nat. Commun.">
        <title>The asparagus genome sheds light on the origin and evolution of a young Y chromosome.</title>
        <authorList>
            <person name="Harkess A."/>
            <person name="Zhou J."/>
            <person name="Xu C."/>
            <person name="Bowers J.E."/>
            <person name="Van der Hulst R."/>
            <person name="Ayyampalayam S."/>
            <person name="Mercati F."/>
            <person name="Riccardi P."/>
            <person name="McKain M.R."/>
            <person name="Kakrana A."/>
            <person name="Tang H."/>
            <person name="Ray J."/>
            <person name="Groenendijk J."/>
            <person name="Arikit S."/>
            <person name="Mathioni S.M."/>
            <person name="Nakano M."/>
            <person name="Shan H."/>
            <person name="Telgmann-Rauber A."/>
            <person name="Kanno A."/>
            <person name="Yue Z."/>
            <person name="Chen H."/>
            <person name="Li W."/>
            <person name="Chen Y."/>
            <person name="Xu X."/>
            <person name="Zhang Y."/>
            <person name="Luo S."/>
            <person name="Chen H."/>
            <person name="Gao J."/>
            <person name="Mao Z."/>
            <person name="Pires J.C."/>
            <person name="Luo M."/>
            <person name="Kudrna D."/>
            <person name="Wing R.A."/>
            <person name="Meyers B.C."/>
            <person name="Yi K."/>
            <person name="Kong H."/>
            <person name="Lavrijsen P."/>
            <person name="Sunseri F."/>
            <person name="Falavigna A."/>
            <person name="Ye Y."/>
            <person name="Leebens-Mack J.H."/>
            <person name="Chen G."/>
        </authorList>
    </citation>
    <scope>NUCLEOTIDE SEQUENCE [LARGE SCALE GENOMIC DNA]</scope>
    <source>
        <strain evidence="3">cv. DH0086</strain>
    </source>
</reference>
<sequence>MEELRSLIPSNLKRTISESTSETLTLSCSSLLEFLLPLPQFQRVIGDLTDPKLALCRKSKEKSLGFKKKGNECFSKGDYPKALSFYSQALRYAPMTNGDMDESFVATLYVNRGSSVHKMGLLEECIRDCNRAIVLSPTYVKAWYRRGKANASFGNYEAAIHDLEISIILEGSSSGKKQIKGELDLISNHFNDTAWGNHSRNNVKQTNAADFVEKCEIKLQCVTTTLKGRGMVAPIDIPPASLLHNEEPIAV</sequence>
<keyword evidence="1" id="KW-0802">TPR repeat</keyword>
<dbReference type="SUPFAM" id="SSF48452">
    <property type="entry name" value="TPR-like"/>
    <property type="match status" value="1"/>
</dbReference>
<dbReference type="PROSITE" id="PS50005">
    <property type="entry name" value="TPR"/>
    <property type="match status" value="1"/>
</dbReference>
<keyword evidence="3" id="KW-1185">Reference proteome</keyword>
<organism evidence="2 3">
    <name type="scientific">Asparagus officinalis</name>
    <name type="common">Garden asparagus</name>
    <dbReference type="NCBI Taxonomy" id="4686"/>
    <lineage>
        <taxon>Eukaryota</taxon>
        <taxon>Viridiplantae</taxon>
        <taxon>Streptophyta</taxon>
        <taxon>Embryophyta</taxon>
        <taxon>Tracheophyta</taxon>
        <taxon>Spermatophyta</taxon>
        <taxon>Magnoliopsida</taxon>
        <taxon>Liliopsida</taxon>
        <taxon>Asparagales</taxon>
        <taxon>Asparagaceae</taxon>
        <taxon>Asparagoideae</taxon>
        <taxon>Asparagus</taxon>
    </lineage>
</organism>
<dbReference type="PANTHER" id="PTHR47337:SF1">
    <property type="entry name" value="TETRATRICOPEPTIDE REPEAT (TPR)-LIKE SUPERFAMILY PROTEIN"/>
    <property type="match status" value="1"/>
</dbReference>
<protein>
    <submittedName>
        <fullName evidence="2">Uncharacterized protein</fullName>
    </submittedName>
</protein>
<dbReference type="EMBL" id="CM007390">
    <property type="protein sequence ID" value="ONK57048.1"/>
    <property type="molecule type" value="Genomic_DNA"/>
</dbReference>
<dbReference type="InterPro" id="IPR011990">
    <property type="entry name" value="TPR-like_helical_dom_sf"/>
</dbReference>
<dbReference type="AlphaFoldDB" id="A0A5P1E3E7"/>
<dbReference type="PANTHER" id="PTHR47337">
    <property type="entry name" value="TETRATRICOPEPTIDE REPEAT (TPR)-LIKE SUPERFAMILY PROTEIN"/>
    <property type="match status" value="1"/>
</dbReference>
<feature type="repeat" description="TPR" evidence="1">
    <location>
        <begin position="63"/>
        <end position="96"/>
    </location>
</feature>
<dbReference type="InterPro" id="IPR019734">
    <property type="entry name" value="TPR_rpt"/>
</dbReference>